<dbReference type="EMBL" id="UINC01086757">
    <property type="protein sequence ID" value="SVC35506.1"/>
    <property type="molecule type" value="Genomic_DNA"/>
</dbReference>
<evidence type="ECO:0000256" key="5">
    <source>
        <dbReference type="ARBA" id="ARBA00023004"/>
    </source>
</evidence>
<dbReference type="Pfam" id="PF02668">
    <property type="entry name" value="TauD"/>
    <property type="match status" value="1"/>
</dbReference>
<keyword evidence="4" id="KW-0560">Oxidoreductase</keyword>
<comment type="similarity">
    <text evidence="1">Belongs to the TfdA dioxygenase family.</text>
</comment>
<dbReference type="PANTHER" id="PTHR43779">
    <property type="entry name" value="DIOXYGENASE RV0097-RELATED"/>
    <property type="match status" value="1"/>
</dbReference>
<dbReference type="SUPFAM" id="SSF51197">
    <property type="entry name" value="Clavaminate synthase-like"/>
    <property type="match status" value="1"/>
</dbReference>
<evidence type="ECO:0000313" key="7">
    <source>
        <dbReference type="EMBL" id="SVC35506.1"/>
    </source>
</evidence>
<accession>A0A382LFX2</accession>
<organism evidence="7">
    <name type="scientific">marine metagenome</name>
    <dbReference type="NCBI Taxonomy" id="408172"/>
    <lineage>
        <taxon>unclassified sequences</taxon>
        <taxon>metagenomes</taxon>
        <taxon>ecological metagenomes</taxon>
    </lineage>
</organism>
<evidence type="ECO:0000256" key="3">
    <source>
        <dbReference type="ARBA" id="ARBA00022964"/>
    </source>
</evidence>
<reference evidence="7" key="1">
    <citation type="submission" date="2018-05" db="EMBL/GenBank/DDBJ databases">
        <authorList>
            <person name="Lanie J.A."/>
            <person name="Ng W.-L."/>
            <person name="Kazmierczak K.M."/>
            <person name="Andrzejewski T.M."/>
            <person name="Davidsen T.M."/>
            <person name="Wayne K.J."/>
            <person name="Tettelin H."/>
            <person name="Glass J.I."/>
            <person name="Rusch D."/>
            <person name="Podicherti R."/>
            <person name="Tsui H.-C.T."/>
            <person name="Winkler M.E."/>
        </authorList>
    </citation>
    <scope>NUCLEOTIDE SEQUENCE</scope>
</reference>
<dbReference type="InterPro" id="IPR003819">
    <property type="entry name" value="TauD/TfdA-like"/>
</dbReference>
<dbReference type="GO" id="GO:0046872">
    <property type="term" value="F:metal ion binding"/>
    <property type="evidence" value="ECO:0007669"/>
    <property type="project" value="UniProtKB-KW"/>
</dbReference>
<keyword evidence="5" id="KW-0408">Iron</keyword>
<keyword evidence="2" id="KW-0479">Metal-binding</keyword>
<feature type="non-terminal residue" evidence="7">
    <location>
        <position position="265"/>
    </location>
</feature>
<evidence type="ECO:0000256" key="1">
    <source>
        <dbReference type="ARBA" id="ARBA00005896"/>
    </source>
</evidence>
<sequence>MPGRQQTPDKPHDWVESTTLFDLEALPGATFGGQLRLHLEGIEDLTRVVTALKADSELLTEVFYARDGLLVLPGVNAISTDPSLLVELSSLFGPEVENYQDTLTVDRAIHPSVPEIFQVTNLPPTSRQPPKKPEPVLTEDGAFPTQFPHRRGWHTDQSFRRPPPDVSLFYAVIPSPQGQGQTLYADGAGAYEALADELKDTVENLEGIHSLPGIGRSEYAVRAGELPKPLLAHQMPQRQPVVRVHPVTGRRSLFLCETGQMDWIE</sequence>
<dbReference type="InterPro" id="IPR042098">
    <property type="entry name" value="TauD-like_sf"/>
</dbReference>
<dbReference type="Gene3D" id="3.60.130.10">
    <property type="entry name" value="Clavaminate synthase-like"/>
    <property type="match status" value="1"/>
</dbReference>
<name>A0A382LFX2_9ZZZZ</name>
<evidence type="ECO:0000256" key="2">
    <source>
        <dbReference type="ARBA" id="ARBA00022723"/>
    </source>
</evidence>
<keyword evidence="3" id="KW-0223">Dioxygenase</keyword>
<gene>
    <name evidence="7" type="ORF">METZ01_LOCUS288360</name>
</gene>
<proteinExistence type="inferred from homology"/>
<evidence type="ECO:0000259" key="6">
    <source>
        <dbReference type="Pfam" id="PF02668"/>
    </source>
</evidence>
<dbReference type="InterPro" id="IPR051178">
    <property type="entry name" value="TfdA_dioxygenase"/>
</dbReference>
<dbReference type="AlphaFoldDB" id="A0A382LFX2"/>
<dbReference type="PANTHER" id="PTHR43779:SF3">
    <property type="entry name" value="(3R)-3-[(CARBOXYMETHYL)AMINO]FATTY ACID OXYGENASE_DECARBOXYLASE"/>
    <property type="match status" value="1"/>
</dbReference>
<evidence type="ECO:0000256" key="4">
    <source>
        <dbReference type="ARBA" id="ARBA00023002"/>
    </source>
</evidence>
<dbReference type="GO" id="GO:0051213">
    <property type="term" value="F:dioxygenase activity"/>
    <property type="evidence" value="ECO:0007669"/>
    <property type="project" value="UniProtKB-KW"/>
</dbReference>
<feature type="domain" description="TauD/TfdA-like" evidence="6">
    <location>
        <begin position="44"/>
        <end position="256"/>
    </location>
</feature>
<protein>
    <recommendedName>
        <fullName evidence="6">TauD/TfdA-like domain-containing protein</fullName>
    </recommendedName>
</protein>